<comment type="caution">
    <text evidence="2">The sequence shown here is derived from an EMBL/GenBank/DDBJ whole genome shotgun (WGS) entry which is preliminary data.</text>
</comment>
<organism evidence="2 3">
    <name type="scientific">Aspergillus mulundensis</name>
    <dbReference type="NCBI Taxonomy" id="1810919"/>
    <lineage>
        <taxon>Eukaryota</taxon>
        <taxon>Fungi</taxon>
        <taxon>Dikarya</taxon>
        <taxon>Ascomycota</taxon>
        <taxon>Pezizomycotina</taxon>
        <taxon>Eurotiomycetes</taxon>
        <taxon>Eurotiomycetidae</taxon>
        <taxon>Eurotiales</taxon>
        <taxon>Aspergillaceae</taxon>
        <taxon>Aspergillus</taxon>
        <taxon>Aspergillus subgen. Nidulantes</taxon>
    </lineage>
</organism>
<evidence type="ECO:0000256" key="1">
    <source>
        <dbReference type="SAM" id="MobiDB-lite"/>
    </source>
</evidence>
<feature type="region of interest" description="Disordered" evidence="1">
    <location>
        <begin position="1"/>
        <end position="75"/>
    </location>
</feature>
<protein>
    <recommendedName>
        <fullName evidence="4">BAH domain-containing protein</fullName>
    </recommendedName>
</protein>
<dbReference type="Proteomes" id="UP000256690">
    <property type="component" value="Unassembled WGS sequence"/>
</dbReference>
<dbReference type="OrthoDB" id="4349922at2759"/>
<dbReference type="RefSeq" id="XP_026608591.1">
    <property type="nucleotide sequence ID" value="XM_026742746.1"/>
</dbReference>
<reference evidence="2 3" key="1">
    <citation type="journal article" date="2018" name="IMA Fungus">
        <title>IMA Genome-F 9: Draft genome sequence of Annulohypoxylon stygium, Aspergillus mulundensis, Berkeleyomyces basicola (syn. Thielaviopsis basicola), Ceratocystis smalleyi, two Cercospora beticola strains, Coleophoma cylindrospora, Fusarium fracticaudum, Phialophora cf. hyalina, and Morchella septimelata.</title>
        <authorList>
            <person name="Wingfield B.D."/>
            <person name="Bills G.F."/>
            <person name="Dong Y."/>
            <person name="Huang W."/>
            <person name="Nel W.J."/>
            <person name="Swalarsk-Parry B.S."/>
            <person name="Vaghefi N."/>
            <person name="Wilken P.M."/>
            <person name="An Z."/>
            <person name="de Beer Z.W."/>
            <person name="De Vos L."/>
            <person name="Chen L."/>
            <person name="Duong T.A."/>
            <person name="Gao Y."/>
            <person name="Hammerbacher A."/>
            <person name="Kikkert J.R."/>
            <person name="Li Y."/>
            <person name="Li H."/>
            <person name="Li K."/>
            <person name="Li Q."/>
            <person name="Liu X."/>
            <person name="Ma X."/>
            <person name="Naidoo K."/>
            <person name="Pethybridge S.J."/>
            <person name="Sun J."/>
            <person name="Steenkamp E.T."/>
            <person name="van der Nest M.A."/>
            <person name="van Wyk S."/>
            <person name="Wingfield M.J."/>
            <person name="Xiong C."/>
            <person name="Yue Q."/>
            <person name="Zhang X."/>
        </authorList>
    </citation>
    <scope>NUCLEOTIDE SEQUENCE [LARGE SCALE GENOMIC DNA]</scope>
    <source>
        <strain evidence="2 3">DSM 5745</strain>
    </source>
</reference>
<dbReference type="AlphaFoldDB" id="A0A3D8T5W7"/>
<name>A0A3D8T5W7_9EURO</name>
<dbReference type="GeneID" id="38111100"/>
<dbReference type="EMBL" id="PVWQ01000001">
    <property type="protein sequence ID" value="RDW93408.1"/>
    <property type="molecule type" value="Genomic_DNA"/>
</dbReference>
<evidence type="ECO:0008006" key="4">
    <source>
        <dbReference type="Google" id="ProtNLM"/>
    </source>
</evidence>
<gene>
    <name evidence="2" type="ORF">DSM5745_00730</name>
</gene>
<keyword evidence="3" id="KW-1185">Reference proteome</keyword>
<sequence>MENSAISASSIRSASESTSDSSSSVREEVTERSSPTLAQASRFNAAVSSTDYATNKERATAPPIKNEPRSHPSKVDLEAEAEQVLYLPPKRYTGGHRLRPVPKEQDNQNYPAWENLEKVTKANLDADSGWWTLQLYDVVLVCIRGEATPTRLAKVVDMRKLQDGRFMVIYAWLYEEEDIKKEFTTDDGGMEEEYANNLKQAWDQNPGPVKYMLSSNQTVALWDTAYERLAQEDVDTKLSKTHVYKTTDTRTVAPERHIYSINDKHKSPKWLIQLLHETPALDAFPSAGST</sequence>
<proteinExistence type="predicted"/>
<feature type="compositionally biased region" description="Polar residues" evidence="1">
    <location>
        <begin position="35"/>
        <end position="53"/>
    </location>
</feature>
<evidence type="ECO:0000313" key="2">
    <source>
        <dbReference type="EMBL" id="RDW93408.1"/>
    </source>
</evidence>
<evidence type="ECO:0000313" key="3">
    <source>
        <dbReference type="Proteomes" id="UP000256690"/>
    </source>
</evidence>
<accession>A0A3D8T5W7</accession>
<feature type="compositionally biased region" description="Basic and acidic residues" evidence="1">
    <location>
        <begin position="66"/>
        <end position="75"/>
    </location>
</feature>
<feature type="compositionally biased region" description="Low complexity" evidence="1">
    <location>
        <begin position="1"/>
        <end position="24"/>
    </location>
</feature>